<evidence type="ECO:0000256" key="15">
    <source>
        <dbReference type="SAM" id="Phobius"/>
    </source>
</evidence>
<feature type="binding site" evidence="13">
    <location>
        <position position="421"/>
    </location>
    <ligand>
        <name>Zn(2+)</name>
        <dbReference type="ChEBI" id="CHEBI:29105"/>
        <label>2</label>
    </ligand>
</feature>
<comment type="cofactor">
    <cofactor evidence="13">
        <name>Zn(2+)</name>
        <dbReference type="ChEBI" id="CHEBI:29105"/>
    </cofactor>
    <text evidence="13">Binds 2 Zn(2+) ions per subunit.</text>
</comment>
<evidence type="ECO:0000256" key="9">
    <source>
        <dbReference type="ARBA" id="ARBA00023180"/>
    </source>
</evidence>
<comment type="subcellular location">
    <subcellularLocation>
        <location evidence="1">Secreted</location>
    </subcellularLocation>
</comment>
<keyword evidence="7 13" id="KW-0862">Zinc</keyword>
<dbReference type="GO" id="GO:0046513">
    <property type="term" value="P:ceramide biosynthetic process"/>
    <property type="evidence" value="ECO:0007669"/>
    <property type="project" value="TreeGrafter"/>
</dbReference>
<dbReference type="PANTHER" id="PTHR10340:SF34">
    <property type="entry name" value="SPHINGOMYELIN PHOSPHODIESTERASE"/>
    <property type="match status" value="1"/>
</dbReference>
<feature type="disulfide bond" evidence="14">
    <location>
        <begin position="98"/>
        <end position="108"/>
    </location>
</feature>
<dbReference type="InterPro" id="IPR029052">
    <property type="entry name" value="Metallo-depent_PP-like"/>
</dbReference>
<dbReference type="GO" id="GO:0046872">
    <property type="term" value="F:metal ion binding"/>
    <property type="evidence" value="ECO:0007669"/>
    <property type="project" value="UniProtKB-KW"/>
</dbReference>
<comment type="caution">
    <text evidence="17">The sequence shown here is derived from an EMBL/GenBank/DDBJ whole genome shotgun (WGS) entry which is preliminary data.</text>
</comment>
<dbReference type="GO" id="GO:0005615">
    <property type="term" value="C:extracellular space"/>
    <property type="evidence" value="ECO:0007669"/>
    <property type="project" value="TreeGrafter"/>
</dbReference>
<dbReference type="InterPro" id="IPR041805">
    <property type="entry name" value="ASMase/PPN1_MPP"/>
</dbReference>
<feature type="binding site" evidence="13">
    <location>
        <position position="256"/>
    </location>
    <ligand>
        <name>Zn(2+)</name>
        <dbReference type="ChEBI" id="CHEBI:29105"/>
        <label>2</label>
    </ligand>
</feature>
<feature type="disulfide bond" evidence="14">
    <location>
        <begin position="67"/>
        <end position="142"/>
    </location>
</feature>
<organism evidence="17 18">
    <name type="scientific">Aquatica leii</name>
    <dbReference type="NCBI Taxonomy" id="1421715"/>
    <lineage>
        <taxon>Eukaryota</taxon>
        <taxon>Metazoa</taxon>
        <taxon>Ecdysozoa</taxon>
        <taxon>Arthropoda</taxon>
        <taxon>Hexapoda</taxon>
        <taxon>Insecta</taxon>
        <taxon>Pterygota</taxon>
        <taxon>Neoptera</taxon>
        <taxon>Endopterygota</taxon>
        <taxon>Coleoptera</taxon>
        <taxon>Polyphaga</taxon>
        <taxon>Elateriformia</taxon>
        <taxon>Elateroidea</taxon>
        <taxon>Lampyridae</taxon>
        <taxon>Luciolinae</taxon>
        <taxon>Aquatica</taxon>
    </lineage>
</organism>
<dbReference type="GO" id="GO:0016798">
    <property type="term" value="F:hydrolase activity, acting on glycosyl bonds"/>
    <property type="evidence" value="ECO:0007669"/>
    <property type="project" value="UniProtKB-KW"/>
</dbReference>
<evidence type="ECO:0000256" key="10">
    <source>
        <dbReference type="ARBA" id="ARBA00023295"/>
    </source>
</evidence>
<feature type="transmembrane region" description="Helical" evidence="15">
    <location>
        <begin position="61"/>
        <end position="81"/>
    </location>
</feature>
<dbReference type="PANTHER" id="PTHR10340">
    <property type="entry name" value="SPHINGOMYELIN PHOSPHODIESTERASE"/>
    <property type="match status" value="1"/>
</dbReference>
<dbReference type="Proteomes" id="UP001353858">
    <property type="component" value="Unassembled WGS sequence"/>
</dbReference>
<reference evidence="18" key="1">
    <citation type="submission" date="2023-01" db="EMBL/GenBank/DDBJ databases">
        <title>Key to firefly adult light organ development and bioluminescence: homeobox transcription factors regulate luciferase expression and transportation to peroxisome.</title>
        <authorList>
            <person name="Fu X."/>
        </authorList>
    </citation>
    <scope>NUCLEOTIDE SEQUENCE [LARGE SCALE GENOMIC DNA]</scope>
</reference>
<feature type="binding site" evidence="13">
    <location>
        <position position="423"/>
    </location>
    <ligand>
        <name>Zn(2+)</name>
        <dbReference type="ChEBI" id="CHEBI:29105"/>
        <label>1</label>
    </ligand>
</feature>
<comment type="catalytic activity">
    <reaction evidence="11">
        <text>a sphingomyelin + H2O = phosphocholine + an N-acylsphing-4-enine + H(+)</text>
        <dbReference type="Rhea" id="RHEA:19253"/>
        <dbReference type="ChEBI" id="CHEBI:15377"/>
        <dbReference type="ChEBI" id="CHEBI:15378"/>
        <dbReference type="ChEBI" id="CHEBI:17636"/>
        <dbReference type="ChEBI" id="CHEBI:52639"/>
        <dbReference type="ChEBI" id="CHEBI:295975"/>
        <dbReference type="EC" id="3.1.4.12"/>
    </reaction>
    <physiologicalReaction direction="left-to-right" evidence="11">
        <dbReference type="Rhea" id="RHEA:19254"/>
    </physiologicalReaction>
</comment>
<evidence type="ECO:0000256" key="5">
    <source>
        <dbReference type="ARBA" id="ARBA00022729"/>
    </source>
</evidence>
<feature type="transmembrane region" description="Helical" evidence="15">
    <location>
        <begin position="22"/>
        <end position="41"/>
    </location>
</feature>
<keyword evidence="9" id="KW-0325">Glycoprotein</keyword>
<dbReference type="InterPro" id="IPR011001">
    <property type="entry name" value="Saposin-like"/>
</dbReference>
<feature type="domain" description="Saposin B-type" evidence="16">
    <location>
        <begin position="63"/>
        <end position="146"/>
    </location>
</feature>
<feature type="disulfide bond" evidence="14">
    <location>
        <begin position="540"/>
        <end position="554"/>
    </location>
</feature>
<keyword evidence="15" id="KW-0812">Transmembrane</keyword>
<dbReference type="SUPFAM" id="SSF56300">
    <property type="entry name" value="Metallo-dependent phosphatases"/>
    <property type="match status" value="1"/>
</dbReference>
<dbReference type="Pfam" id="PF00149">
    <property type="entry name" value="Metallophos"/>
    <property type="match status" value="1"/>
</dbReference>
<keyword evidence="15" id="KW-0472">Membrane</keyword>
<evidence type="ECO:0000256" key="1">
    <source>
        <dbReference type="ARBA" id="ARBA00004613"/>
    </source>
</evidence>
<evidence type="ECO:0000256" key="6">
    <source>
        <dbReference type="ARBA" id="ARBA00022801"/>
    </source>
</evidence>
<keyword evidence="5" id="KW-0732">Signal</keyword>
<evidence type="ECO:0000256" key="11">
    <source>
        <dbReference type="ARBA" id="ARBA00047268"/>
    </source>
</evidence>
<keyword evidence="8 14" id="KW-1015">Disulfide bond</keyword>
<dbReference type="AlphaFoldDB" id="A0AAN7PIC9"/>
<keyword evidence="15" id="KW-1133">Transmembrane helix</keyword>
<feature type="disulfide bond" evidence="14">
    <location>
        <begin position="199"/>
        <end position="204"/>
    </location>
</feature>
<evidence type="ECO:0000256" key="12">
    <source>
        <dbReference type="PIRNR" id="PIRNR000948"/>
    </source>
</evidence>
<evidence type="ECO:0000256" key="2">
    <source>
        <dbReference type="ARBA" id="ARBA00008234"/>
    </source>
</evidence>
<comment type="function">
    <text evidence="12">Converts sphingomyelin to ceramide.</text>
</comment>
<feature type="binding site" evidence="13">
    <location>
        <position position="184"/>
    </location>
    <ligand>
        <name>Zn(2+)</name>
        <dbReference type="ChEBI" id="CHEBI:29105"/>
        <label>1</label>
    </ligand>
</feature>
<dbReference type="Gene3D" id="1.10.225.10">
    <property type="entry name" value="Saposin-like"/>
    <property type="match status" value="1"/>
</dbReference>
<evidence type="ECO:0000313" key="17">
    <source>
        <dbReference type="EMBL" id="KAK4887018.1"/>
    </source>
</evidence>
<dbReference type="GO" id="GO:0016020">
    <property type="term" value="C:membrane"/>
    <property type="evidence" value="ECO:0007669"/>
    <property type="project" value="GOC"/>
</dbReference>
<dbReference type="CDD" id="cd00842">
    <property type="entry name" value="MPP_ASMase"/>
    <property type="match status" value="1"/>
</dbReference>
<evidence type="ECO:0000256" key="3">
    <source>
        <dbReference type="ARBA" id="ARBA00022525"/>
    </source>
</evidence>
<dbReference type="InterPro" id="IPR011160">
    <property type="entry name" value="Sphingomy_PDE"/>
</dbReference>
<evidence type="ECO:0000256" key="14">
    <source>
        <dbReference type="PIRSR" id="PIRSR000948-2"/>
    </source>
</evidence>
<gene>
    <name evidence="17" type="ORF">RN001_003289</name>
</gene>
<feature type="binding site" evidence="13">
    <location>
        <position position="186"/>
    </location>
    <ligand>
        <name>Zn(2+)</name>
        <dbReference type="ChEBI" id="CHEBI:29105"/>
        <label>1</label>
    </ligand>
</feature>
<dbReference type="GO" id="GO:0006685">
    <property type="term" value="P:sphingomyelin catabolic process"/>
    <property type="evidence" value="ECO:0007669"/>
    <property type="project" value="UniProtKB-UniRule"/>
</dbReference>
<evidence type="ECO:0000256" key="7">
    <source>
        <dbReference type="ARBA" id="ARBA00022833"/>
    </source>
</evidence>
<name>A0AAN7PIC9_9COLE</name>
<feature type="binding site" evidence="13">
    <location>
        <position position="296"/>
    </location>
    <ligand>
        <name>Zn(2+)</name>
        <dbReference type="ChEBI" id="CHEBI:29105"/>
        <label>2</label>
    </ligand>
</feature>
<dbReference type="InterPro" id="IPR008139">
    <property type="entry name" value="SaposinB_dom"/>
</dbReference>
<keyword evidence="6 12" id="KW-0378">Hydrolase</keyword>
<evidence type="ECO:0000256" key="8">
    <source>
        <dbReference type="ARBA" id="ARBA00023157"/>
    </source>
</evidence>
<sequence>MVSKCTNFVLFKLIFVWFQVRIWRYLLIAFIIACSFVKFLNCDQDFSDRVVDLKSLFVTKGVGGGSCFLCGFVIDTLLSAAKKNQPFAKIKSTIMSYCQMLKFENQVCSGIIDTHGPVILESLKLTSLKSREICSMLEEGVCPNVEVPSHEWAVTLPKVRKPILQNTPILQANRPKLKVLQINDIHLDLEYSEGSNANCNEPLCCRMILNTSSSIFFPAGRWGAYTCDLPIQMVEKTLQHIATQHPDIDYIMWVGDIVPHDIWQQSESGILETITKSVEQMKRMFPHTTIVPTIGNHELIPSGTFAPPWVKNKNFQMSWLLPKLYSLWQDWIPISEKARFIENGFYSILIRPNFKVISLNANYCYNQNWWLYVNSTDPGEQLAWLVQQLQEAESNGVKVHIIYYKIISRYEDTVTAQFFAHTHMDEFEVFYDNENYVTPVSVGYIAPSLTPYIGYNPAYRIYYIDAGENSTEMQENLEWVRCYSAKETYNLTSLRPTEWNNLIKRMEADESLFQTFYKHYHRHSPAVRKSTPQDKQDILCNLKSGKSHSKKIFCNSDKR</sequence>
<protein>
    <recommendedName>
        <fullName evidence="12">Sphingomyelin phosphodiesterase</fullName>
        <ecNumber evidence="12">3.1.4.12</ecNumber>
    </recommendedName>
</protein>
<keyword evidence="3" id="KW-0964">Secreted</keyword>
<evidence type="ECO:0000313" key="18">
    <source>
        <dbReference type="Proteomes" id="UP001353858"/>
    </source>
</evidence>
<accession>A0AAN7PIC9</accession>
<evidence type="ECO:0000256" key="13">
    <source>
        <dbReference type="PIRSR" id="PIRSR000948-1"/>
    </source>
</evidence>
<dbReference type="InterPro" id="IPR004843">
    <property type="entry name" value="Calcineurin-like_PHP"/>
</dbReference>
<feature type="binding site" evidence="13">
    <location>
        <position position="256"/>
    </location>
    <ligand>
        <name>Zn(2+)</name>
        <dbReference type="ChEBI" id="CHEBI:29105"/>
        <label>1</label>
    </ligand>
</feature>
<dbReference type="GO" id="GO:0005764">
    <property type="term" value="C:lysosome"/>
    <property type="evidence" value="ECO:0007669"/>
    <property type="project" value="TreeGrafter"/>
</dbReference>
<comment type="similarity">
    <text evidence="2 12">Belongs to the acid sphingomyelinase family.</text>
</comment>
<dbReference type="SUPFAM" id="SSF47862">
    <property type="entry name" value="Saposin"/>
    <property type="match status" value="1"/>
</dbReference>
<dbReference type="EC" id="3.1.4.12" evidence="12"/>
<keyword evidence="4 13" id="KW-0479">Metal-binding</keyword>
<keyword evidence="10 12" id="KW-0326">Glycosidase</keyword>
<feature type="disulfide bond" evidence="14">
    <location>
        <begin position="70"/>
        <end position="134"/>
    </location>
</feature>
<dbReference type="PIRSF" id="PIRSF000948">
    <property type="entry name" value="Sphingomy_PDE"/>
    <property type="match status" value="1"/>
</dbReference>
<feature type="disulfide bond" evidence="14">
    <location>
        <begin position="205"/>
        <end position="227"/>
    </location>
</feature>
<dbReference type="EMBL" id="JARPUR010000001">
    <property type="protein sequence ID" value="KAK4887018.1"/>
    <property type="molecule type" value="Genomic_DNA"/>
</dbReference>
<proteinExistence type="inferred from homology"/>
<dbReference type="PROSITE" id="PS50015">
    <property type="entry name" value="SAP_B"/>
    <property type="match status" value="1"/>
</dbReference>
<keyword evidence="18" id="KW-1185">Reference proteome</keyword>
<dbReference type="SMART" id="SM00741">
    <property type="entry name" value="SapB"/>
    <property type="match status" value="1"/>
</dbReference>
<dbReference type="Gene3D" id="3.60.21.10">
    <property type="match status" value="1"/>
</dbReference>
<dbReference type="GO" id="GO:0061750">
    <property type="term" value="F:acid sphingomyelin phosphodiesterase activity"/>
    <property type="evidence" value="ECO:0007669"/>
    <property type="project" value="TreeGrafter"/>
</dbReference>
<evidence type="ECO:0000256" key="4">
    <source>
        <dbReference type="ARBA" id="ARBA00022723"/>
    </source>
</evidence>
<evidence type="ECO:0000259" key="16">
    <source>
        <dbReference type="PROSITE" id="PS50015"/>
    </source>
</evidence>